<name>A0A1I3ZZ61_HALDA</name>
<evidence type="ECO:0000313" key="1">
    <source>
        <dbReference type="EMBL" id="SFK49375.1"/>
    </source>
</evidence>
<sequence>MYRIIRRLDDGGIETLKNTGTTTPKTLTDYKEAKLLANKLNSIEHASTVDWTVERIKHPVE</sequence>
<protein>
    <submittedName>
        <fullName evidence="1">Uncharacterized protein</fullName>
    </submittedName>
</protein>
<dbReference type="RefSeq" id="WP_075038131.1">
    <property type="nucleotide sequence ID" value="NZ_FOSB01000015.1"/>
</dbReference>
<proteinExistence type="predicted"/>
<reference evidence="2" key="1">
    <citation type="submission" date="2016-10" db="EMBL/GenBank/DDBJ databases">
        <authorList>
            <person name="Varghese N."/>
            <person name="Submissions S."/>
        </authorList>
    </citation>
    <scope>NUCLEOTIDE SEQUENCE [LARGE SCALE GENOMIC DNA]</scope>
    <source>
        <strain evidence="2">CGMCC 1.3704</strain>
    </source>
</reference>
<evidence type="ECO:0000313" key="2">
    <source>
        <dbReference type="Proteomes" id="UP000183557"/>
    </source>
</evidence>
<dbReference type="EMBL" id="FOSB01000015">
    <property type="protein sequence ID" value="SFK49375.1"/>
    <property type="molecule type" value="Genomic_DNA"/>
</dbReference>
<accession>A0A1I3ZZ61</accession>
<keyword evidence="2" id="KW-1185">Reference proteome</keyword>
<dbReference type="Proteomes" id="UP000183557">
    <property type="component" value="Unassembled WGS sequence"/>
</dbReference>
<organism evidence="1 2">
    <name type="scientific">Halobacillus dabanensis</name>
    <dbReference type="NCBI Taxonomy" id="240302"/>
    <lineage>
        <taxon>Bacteria</taxon>
        <taxon>Bacillati</taxon>
        <taxon>Bacillota</taxon>
        <taxon>Bacilli</taxon>
        <taxon>Bacillales</taxon>
        <taxon>Bacillaceae</taxon>
        <taxon>Halobacillus</taxon>
    </lineage>
</organism>
<gene>
    <name evidence="1" type="ORF">SAMN04487936_11567</name>
</gene>
<dbReference type="AlphaFoldDB" id="A0A1I3ZZ61"/>